<protein>
    <submittedName>
        <fullName evidence="4">DMT family transporter</fullName>
    </submittedName>
</protein>
<keyword evidence="2" id="KW-0472">Membrane</keyword>
<evidence type="ECO:0000259" key="3">
    <source>
        <dbReference type="Pfam" id="PF00892"/>
    </source>
</evidence>
<gene>
    <name evidence="4" type="ORF">ACFPK2_04060</name>
</gene>
<sequence length="315" mass="33461">MTARNASLLGIATMLFGILLFSLNDVMGKWLVSTYTPGQLMLVRSAAALLVLAPFILKQGLRRTLRPERPGLQWLRVAIGASESTLFYVCVVYLPLADTMTLWMAAPVWAVLLAALLLGEKVEPARWAAAGLGFLGVALALAPSGASFSPPALLALAGSLLFAGLLIAGRKLRGTPDVTLVAWQTFGSLLLGLALLPFGWVTPTLRDFGLLALLGIVALLGHLCVTRSLKLAEASVVAPYQYTFIIWALLFGWLFFGDWPTLTMLCGAALIVVAGLALILLERRSARLEGGRLPATPPAAPRQGPASARPAVEKV</sequence>
<evidence type="ECO:0000256" key="1">
    <source>
        <dbReference type="SAM" id="MobiDB-lite"/>
    </source>
</evidence>
<dbReference type="PANTHER" id="PTHR22911:SF135">
    <property type="entry name" value="BLR4310 PROTEIN"/>
    <property type="match status" value="1"/>
</dbReference>
<dbReference type="Proteomes" id="UP001595976">
    <property type="component" value="Unassembled WGS sequence"/>
</dbReference>
<dbReference type="SUPFAM" id="SSF103481">
    <property type="entry name" value="Multidrug resistance efflux transporter EmrE"/>
    <property type="match status" value="2"/>
</dbReference>
<feature type="transmembrane region" description="Helical" evidence="2">
    <location>
        <begin position="77"/>
        <end position="94"/>
    </location>
</feature>
<dbReference type="InterPro" id="IPR000620">
    <property type="entry name" value="EamA_dom"/>
</dbReference>
<evidence type="ECO:0000256" key="2">
    <source>
        <dbReference type="SAM" id="Phobius"/>
    </source>
</evidence>
<feature type="transmembrane region" description="Helical" evidence="2">
    <location>
        <begin position="208"/>
        <end position="225"/>
    </location>
</feature>
<keyword evidence="2" id="KW-0812">Transmembrane</keyword>
<comment type="caution">
    <text evidence="4">The sequence shown here is derived from an EMBL/GenBank/DDBJ whole genome shotgun (WGS) entry which is preliminary data.</text>
</comment>
<feature type="transmembrane region" description="Helical" evidence="2">
    <location>
        <begin position="100"/>
        <end position="118"/>
    </location>
</feature>
<dbReference type="EMBL" id="JBHSLI010000001">
    <property type="protein sequence ID" value="MFC5292161.1"/>
    <property type="molecule type" value="Genomic_DNA"/>
</dbReference>
<dbReference type="PANTHER" id="PTHR22911">
    <property type="entry name" value="ACYL-MALONYL CONDENSING ENZYME-RELATED"/>
    <property type="match status" value="1"/>
</dbReference>
<feature type="transmembrane region" description="Helical" evidence="2">
    <location>
        <begin position="148"/>
        <end position="168"/>
    </location>
</feature>
<feature type="domain" description="EamA" evidence="3">
    <location>
        <begin position="9"/>
        <end position="141"/>
    </location>
</feature>
<feature type="region of interest" description="Disordered" evidence="1">
    <location>
        <begin position="292"/>
        <end position="315"/>
    </location>
</feature>
<dbReference type="Gene3D" id="1.10.3730.20">
    <property type="match status" value="1"/>
</dbReference>
<dbReference type="InterPro" id="IPR037185">
    <property type="entry name" value="EmrE-like"/>
</dbReference>
<accession>A0ABW0F1R1</accession>
<feature type="transmembrane region" description="Helical" evidence="2">
    <location>
        <begin position="125"/>
        <end position="142"/>
    </location>
</feature>
<dbReference type="RefSeq" id="WP_260347703.1">
    <property type="nucleotide sequence ID" value="NZ_JAOAOS010000001.1"/>
</dbReference>
<reference evidence="5" key="1">
    <citation type="journal article" date="2019" name="Int. J. Syst. Evol. Microbiol.">
        <title>The Global Catalogue of Microorganisms (GCM) 10K type strain sequencing project: providing services to taxonomists for standard genome sequencing and annotation.</title>
        <authorList>
            <consortium name="The Broad Institute Genomics Platform"/>
            <consortium name="The Broad Institute Genome Sequencing Center for Infectious Disease"/>
            <person name="Wu L."/>
            <person name="Ma J."/>
        </authorList>
    </citation>
    <scope>NUCLEOTIDE SEQUENCE [LARGE SCALE GENOMIC DNA]</scope>
    <source>
        <strain evidence="5">CGMCC 1.15643</strain>
    </source>
</reference>
<feature type="transmembrane region" description="Helical" evidence="2">
    <location>
        <begin position="237"/>
        <end position="256"/>
    </location>
</feature>
<dbReference type="Pfam" id="PF00892">
    <property type="entry name" value="EamA"/>
    <property type="match status" value="2"/>
</dbReference>
<evidence type="ECO:0000313" key="5">
    <source>
        <dbReference type="Proteomes" id="UP001595976"/>
    </source>
</evidence>
<evidence type="ECO:0000313" key="4">
    <source>
        <dbReference type="EMBL" id="MFC5292161.1"/>
    </source>
</evidence>
<feature type="domain" description="EamA" evidence="3">
    <location>
        <begin position="152"/>
        <end position="280"/>
    </location>
</feature>
<name>A0ABW0F1R1_9HYPH</name>
<feature type="transmembrane region" description="Helical" evidence="2">
    <location>
        <begin position="38"/>
        <end position="57"/>
    </location>
</feature>
<organism evidence="4 5">
    <name type="scientific">Bosea minatitlanensis</name>
    <dbReference type="NCBI Taxonomy" id="128782"/>
    <lineage>
        <taxon>Bacteria</taxon>
        <taxon>Pseudomonadati</taxon>
        <taxon>Pseudomonadota</taxon>
        <taxon>Alphaproteobacteria</taxon>
        <taxon>Hyphomicrobiales</taxon>
        <taxon>Boseaceae</taxon>
        <taxon>Bosea</taxon>
    </lineage>
</organism>
<feature type="transmembrane region" description="Helical" evidence="2">
    <location>
        <begin position="180"/>
        <end position="202"/>
    </location>
</feature>
<keyword evidence="5" id="KW-1185">Reference proteome</keyword>
<keyword evidence="2" id="KW-1133">Transmembrane helix</keyword>
<proteinExistence type="predicted"/>
<feature type="transmembrane region" description="Helical" evidence="2">
    <location>
        <begin position="262"/>
        <end position="281"/>
    </location>
</feature>